<dbReference type="FunFam" id="3.40.50.300:FF:000514">
    <property type="entry name" value="Ribosome-releasing factor 2, mitochondrial"/>
    <property type="match status" value="1"/>
</dbReference>
<keyword evidence="1" id="KW-0547">Nucleotide-binding</keyword>
<dbReference type="Pfam" id="PF22042">
    <property type="entry name" value="EF-G_D2"/>
    <property type="match status" value="1"/>
</dbReference>
<dbReference type="InterPro" id="IPR053905">
    <property type="entry name" value="EF-G-like_DII"/>
</dbReference>
<dbReference type="NCBIfam" id="TIGR00231">
    <property type="entry name" value="small_GTP"/>
    <property type="match status" value="1"/>
</dbReference>
<dbReference type="SUPFAM" id="SSF52540">
    <property type="entry name" value="P-loop containing nucleoside triphosphate hydrolases"/>
    <property type="match status" value="1"/>
</dbReference>
<dbReference type="SMART" id="SM00838">
    <property type="entry name" value="EFG_C"/>
    <property type="match status" value="1"/>
</dbReference>
<dbReference type="Pfam" id="PF00009">
    <property type="entry name" value="GTP_EFTU"/>
    <property type="match status" value="1"/>
</dbReference>
<proteinExistence type="predicted"/>
<feature type="domain" description="Tr-type G" evidence="5">
    <location>
        <begin position="1"/>
        <end position="260"/>
    </location>
</feature>
<keyword evidence="3" id="KW-0496">Mitochondrion</keyword>
<dbReference type="Pfam" id="PF00679">
    <property type="entry name" value="EFG_C"/>
    <property type="match status" value="1"/>
</dbReference>
<gene>
    <name evidence="6" type="ORF">RUM43_008000</name>
</gene>
<dbReference type="SUPFAM" id="SSF50447">
    <property type="entry name" value="Translation proteins"/>
    <property type="match status" value="1"/>
</dbReference>
<dbReference type="InterPro" id="IPR000795">
    <property type="entry name" value="T_Tr_GTP-bd_dom"/>
</dbReference>
<evidence type="ECO:0000256" key="4">
    <source>
        <dbReference type="ARBA" id="ARBA00023134"/>
    </source>
</evidence>
<dbReference type="FunFam" id="3.30.70.240:FF:000001">
    <property type="entry name" value="Elongation factor G"/>
    <property type="match status" value="1"/>
</dbReference>
<dbReference type="Pfam" id="PF14492">
    <property type="entry name" value="EFG_III"/>
    <property type="match status" value="1"/>
</dbReference>
<evidence type="ECO:0000256" key="2">
    <source>
        <dbReference type="ARBA" id="ARBA00022917"/>
    </source>
</evidence>
<evidence type="ECO:0000313" key="6">
    <source>
        <dbReference type="EMBL" id="KAK6639725.1"/>
    </source>
</evidence>
<dbReference type="AlphaFoldDB" id="A0AAN8P9W2"/>
<evidence type="ECO:0000259" key="5">
    <source>
        <dbReference type="PROSITE" id="PS51722"/>
    </source>
</evidence>
<dbReference type="Gene3D" id="3.40.50.300">
    <property type="entry name" value="P-loop containing nucleotide triphosphate hydrolases"/>
    <property type="match status" value="1"/>
</dbReference>
<protein>
    <recommendedName>
        <fullName evidence="5">Tr-type G domain-containing protein</fullName>
    </recommendedName>
</protein>
<evidence type="ECO:0000256" key="3">
    <source>
        <dbReference type="ARBA" id="ARBA00023128"/>
    </source>
</evidence>
<dbReference type="InterPro" id="IPR005225">
    <property type="entry name" value="Small_GTP-bd"/>
</dbReference>
<dbReference type="SUPFAM" id="SSF54980">
    <property type="entry name" value="EF-G C-terminal domain-like"/>
    <property type="match status" value="2"/>
</dbReference>
<dbReference type="GO" id="GO:0003924">
    <property type="term" value="F:GTPase activity"/>
    <property type="evidence" value="ECO:0007669"/>
    <property type="project" value="InterPro"/>
</dbReference>
<dbReference type="CDD" id="cd16262">
    <property type="entry name" value="EFG_III"/>
    <property type="match status" value="1"/>
</dbReference>
<evidence type="ECO:0000313" key="7">
    <source>
        <dbReference type="Proteomes" id="UP001372834"/>
    </source>
</evidence>
<dbReference type="InterPro" id="IPR000640">
    <property type="entry name" value="EFG_V-like"/>
</dbReference>
<organism evidence="6 7">
    <name type="scientific">Polyplax serrata</name>
    <name type="common">Common mouse louse</name>
    <dbReference type="NCBI Taxonomy" id="468196"/>
    <lineage>
        <taxon>Eukaryota</taxon>
        <taxon>Metazoa</taxon>
        <taxon>Ecdysozoa</taxon>
        <taxon>Arthropoda</taxon>
        <taxon>Hexapoda</taxon>
        <taxon>Insecta</taxon>
        <taxon>Pterygota</taxon>
        <taxon>Neoptera</taxon>
        <taxon>Paraneoptera</taxon>
        <taxon>Psocodea</taxon>
        <taxon>Troctomorpha</taxon>
        <taxon>Phthiraptera</taxon>
        <taxon>Anoplura</taxon>
        <taxon>Polyplacidae</taxon>
        <taxon>Polyplax</taxon>
    </lineage>
</organism>
<dbReference type="InterPro" id="IPR027417">
    <property type="entry name" value="P-loop_NTPase"/>
</dbReference>
<dbReference type="InterPro" id="IPR014721">
    <property type="entry name" value="Ribsml_uS5_D2-typ_fold_subgr"/>
</dbReference>
<comment type="caution">
    <text evidence="6">The sequence shown here is derived from an EMBL/GenBank/DDBJ whole genome shotgun (WGS) entry which is preliminary data.</text>
</comment>
<accession>A0AAN8P9W2</accession>
<dbReference type="SUPFAM" id="SSF54211">
    <property type="entry name" value="Ribosomal protein S5 domain 2-like"/>
    <property type="match status" value="1"/>
</dbReference>
<dbReference type="GO" id="GO:0005525">
    <property type="term" value="F:GTP binding"/>
    <property type="evidence" value="ECO:0007669"/>
    <property type="project" value="UniProtKB-KW"/>
</dbReference>
<dbReference type="InterPro" id="IPR041095">
    <property type="entry name" value="EFG_II"/>
</dbReference>
<dbReference type="GO" id="GO:0032543">
    <property type="term" value="P:mitochondrial translation"/>
    <property type="evidence" value="ECO:0007669"/>
    <property type="project" value="TreeGrafter"/>
</dbReference>
<dbReference type="InterPro" id="IPR009000">
    <property type="entry name" value="Transl_B-barrel_sf"/>
</dbReference>
<dbReference type="PROSITE" id="PS51722">
    <property type="entry name" value="G_TR_2"/>
    <property type="match status" value="1"/>
</dbReference>
<dbReference type="GO" id="GO:0032790">
    <property type="term" value="P:ribosome disassembly"/>
    <property type="evidence" value="ECO:0007669"/>
    <property type="project" value="TreeGrafter"/>
</dbReference>
<dbReference type="InterPro" id="IPR031157">
    <property type="entry name" value="G_TR_CS"/>
</dbReference>
<dbReference type="Gene3D" id="3.30.70.870">
    <property type="entry name" value="Elongation Factor G (Translational Gtpase), domain 3"/>
    <property type="match status" value="1"/>
</dbReference>
<name>A0AAN8P9W2_POLSC</name>
<keyword evidence="4" id="KW-0342">GTP-binding</keyword>
<dbReference type="PROSITE" id="PS00301">
    <property type="entry name" value="G_TR_1"/>
    <property type="match status" value="1"/>
</dbReference>
<dbReference type="CDD" id="cd03713">
    <property type="entry name" value="EFG_mtEFG_C"/>
    <property type="match status" value="1"/>
</dbReference>
<dbReference type="InterPro" id="IPR035647">
    <property type="entry name" value="EFG_III/V"/>
</dbReference>
<dbReference type="InterPro" id="IPR009022">
    <property type="entry name" value="EFG_III"/>
</dbReference>
<dbReference type="Gene3D" id="3.30.70.240">
    <property type="match status" value="1"/>
</dbReference>
<keyword evidence="2" id="KW-0648">Protein biosynthesis</keyword>
<reference evidence="6 7" key="1">
    <citation type="submission" date="2023-10" db="EMBL/GenBank/DDBJ databases">
        <title>Genomes of two closely related lineages of the louse Polyplax serrata with different host specificities.</title>
        <authorList>
            <person name="Martinu J."/>
            <person name="Tarabai H."/>
            <person name="Stefka J."/>
            <person name="Hypsa V."/>
        </authorList>
    </citation>
    <scope>NUCLEOTIDE SEQUENCE [LARGE SCALE GENOMIC DNA]</scope>
    <source>
        <strain evidence="6">HR10_N</strain>
    </source>
</reference>
<dbReference type="PANTHER" id="PTHR43261">
    <property type="entry name" value="TRANSLATION ELONGATION FACTOR G-RELATED"/>
    <property type="match status" value="1"/>
</dbReference>
<sequence>MLFFSGMITHMGEVHHGNTVTDFMEQERERGITITSASVTFEWEKHKINLLDTPGHIDFTMEVEQTLNVMDGAVVILDGSAGVEAQTLTVWKQANRYNIPRIVYINKMDKSNADLYHCQESISKQLNVKPLVLQLPIFSKENVFEGVVDLLNLEKFTWRESNINFTKKALNPEDGDLWENATKARLTLIETLADLYDEIAEIIINDESNLEKIPSSVLQETLRRMTVEHKGVVVLCGSSYKNMGVQCLLDAVIQYLPSPFHSASQSMAKWFGSNLCAKAFKVRHDNFKGPITFFRIYSGNLHKGMKLFNVTKGKSDKCEKLYIAYADDYEEVPDVGMGNVCAVSGLKHTTTGDLVASSSNTFSSVTQKITAETKKNWSEVLLPGVLIPDPVFFCSIEAPSVRYQAVLDKVLSELGREDPSLKITVNDETGQTVLGGMGELHLEVIRDRIRKEYKIDAELGELQIVYKEKLCNNVTDTFISKLQIGNCQYFVKLIMSTVMCDVKGKNQELLLLDHRTENQENINNINPQQLTAIKDGVARGLQFGPKLNCQVEGAKIKLHWFELGRSTPESIITSAAAQCVKKLLSKSGTSLLEPIMFIEVVCSEKEMSAVINDLSRRRTESCETFAHGSDIIIRGLVPLSELLGYAKELRILTSGRAAFTMELHSYRNMSGEEEARAIKSVTGI</sequence>
<dbReference type="GO" id="GO:0005759">
    <property type="term" value="C:mitochondrial matrix"/>
    <property type="evidence" value="ECO:0007669"/>
    <property type="project" value="UniProtKB-ARBA"/>
</dbReference>
<dbReference type="PANTHER" id="PTHR43261:SF1">
    <property type="entry name" value="RIBOSOME-RELEASING FACTOR 2, MITOCHONDRIAL"/>
    <property type="match status" value="1"/>
</dbReference>
<evidence type="ECO:0000256" key="1">
    <source>
        <dbReference type="ARBA" id="ARBA00022741"/>
    </source>
</evidence>
<dbReference type="InterPro" id="IPR020568">
    <property type="entry name" value="Ribosomal_Su5_D2-typ_SF"/>
</dbReference>
<dbReference type="EMBL" id="JAWJWE010000003">
    <property type="protein sequence ID" value="KAK6639725.1"/>
    <property type="molecule type" value="Genomic_DNA"/>
</dbReference>
<dbReference type="Gene3D" id="2.40.30.10">
    <property type="entry name" value="Translation factors"/>
    <property type="match status" value="1"/>
</dbReference>
<dbReference type="InterPro" id="IPR035649">
    <property type="entry name" value="EFG_V"/>
</dbReference>
<dbReference type="Proteomes" id="UP001372834">
    <property type="component" value="Unassembled WGS sequence"/>
</dbReference>
<dbReference type="Gene3D" id="3.30.230.10">
    <property type="match status" value="1"/>
</dbReference>